<dbReference type="CDD" id="cd00830">
    <property type="entry name" value="KAS_III"/>
    <property type="match status" value="1"/>
</dbReference>
<name>A0A7W3T314_9ACTN</name>
<keyword evidence="3" id="KW-0963">Cytoplasm</keyword>
<feature type="domain" description="Beta-ketoacyl-[acyl-carrier-protein] synthase III N-terminal" evidence="11">
    <location>
        <begin position="111"/>
        <end position="190"/>
    </location>
</feature>
<dbReference type="RefSeq" id="WP_182663074.1">
    <property type="nucleotide sequence ID" value="NZ_VKHS01000204.1"/>
</dbReference>
<dbReference type="Pfam" id="PF08545">
    <property type="entry name" value="ACP_syn_III"/>
    <property type="match status" value="1"/>
</dbReference>
<evidence type="ECO:0000256" key="6">
    <source>
        <dbReference type="ARBA" id="ARBA00022832"/>
    </source>
</evidence>
<dbReference type="Pfam" id="PF08541">
    <property type="entry name" value="ACP_syn_III_C"/>
    <property type="match status" value="1"/>
</dbReference>
<dbReference type="NCBIfam" id="NF006829">
    <property type="entry name" value="PRK09352.1"/>
    <property type="match status" value="1"/>
</dbReference>
<evidence type="ECO:0000313" key="12">
    <source>
        <dbReference type="EMBL" id="MBB0230014.1"/>
    </source>
</evidence>
<keyword evidence="13" id="KW-1185">Reference proteome</keyword>
<dbReference type="GO" id="GO:0006633">
    <property type="term" value="P:fatty acid biosynthetic process"/>
    <property type="evidence" value="ECO:0007669"/>
    <property type="project" value="UniProtKB-KW"/>
</dbReference>
<dbReference type="NCBIfam" id="TIGR00747">
    <property type="entry name" value="fabH"/>
    <property type="match status" value="1"/>
</dbReference>
<dbReference type="InterPro" id="IPR016039">
    <property type="entry name" value="Thiolase-like"/>
</dbReference>
<comment type="pathway">
    <text evidence="1">Lipid metabolism.</text>
</comment>
<evidence type="ECO:0000256" key="7">
    <source>
        <dbReference type="ARBA" id="ARBA00023098"/>
    </source>
</evidence>
<dbReference type="InterPro" id="IPR004655">
    <property type="entry name" value="FabH"/>
</dbReference>
<sequence length="347" mass="36120">MHHRHPRAAVLTGIGSWLPPDTVTNADLEAVLDTDDTWIRQRTGIASRRRVAPGMATSDLAVEAGRRALASAGPGTVDAVVLATTTPDRLCPATAPDVATRLGLGEVAAHDVSAVCAGFLYGLASAAGLIATGTAERVLLIAAEAFSTLIDPRDRATAVLFGDGAGAVVLRAGEPDEPGAIGPIVLGSDGRGQELLNVPAGGSRRREPTGEHPRHLRMTQGSRVYREAVTRMTEASRTALERAGWRPGDVDRLVTHQANARIGTALGEALAIPPERRAANIEHVGNTAGASIPLLLDEEHRSGALTAGRRVLLAGFGAGLSWGATTLVWPLTARRPASRPAATDVVR</sequence>
<gene>
    <name evidence="12" type="primary">fabH</name>
    <name evidence="12" type="ORF">FOE67_10910</name>
</gene>
<dbReference type="InterPro" id="IPR013751">
    <property type="entry name" value="ACP_syn_III_N"/>
</dbReference>
<dbReference type="EC" id="2.3.1.180" evidence="12"/>
<keyword evidence="4" id="KW-0444">Lipid biosynthesis</keyword>
<evidence type="ECO:0000256" key="3">
    <source>
        <dbReference type="ARBA" id="ARBA00022490"/>
    </source>
</evidence>
<dbReference type="GO" id="GO:0004315">
    <property type="term" value="F:3-oxoacyl-[acyl-carrier-protein] synthase activity"/>
    <property type="evidence" value="ECO:0007669"/>
    <property type="project" value="InterPro"/>
</dbReference>
<evidence type="ECO:0000313" key="13">
    <source>
        <dbReference type="Proteomes" id="UP000530234"/>
    </source>
</evidence>
<protein>
    <submittedName>
        <fullName evidence="12">Beta-ketoacyl-ACP synthase III</fullName>
        <ecNumber evidence="12">2.3.1.180</ecNumber>
    </submittedName>
</protein>
<evidence type="ECO:0000259" key="11">
    <source>
        <dbReference type="Pfam" id="PF08545"/>
    </source>
</evidence>
<feature type="domain" description="Beta-ketoacyl-[acyl-carrier-protein] synthase III C-terminal" evidence="10">
    <location>
        <begin position="240"/>
        <end position="329"/>
    </location>
</feature>
<keyword evidence="7" id="KW-0443">Lipid metabolism</keyword>
<comment type="caution">
    <text evidence="12">The sequence shown here is derived from an EMBL/GenBank/DDBJ whole genome shotgun (WGS) entry which is preliminary data.</text>
</comment>
<evidence type="ECO:0000256" key="2">
    <source>
        <dbReference type="ARBA" id="ARBA00008642"/>
    </source>
</evidence>
<dbReference type="HAMAP" id="MF_01815">
    <property type="entry name" value="FabH"/>
    <property type="match status" value="1"/>
</dbReference>
<dbReference type="Proteomes" id="UP000530234">
    <property type="component" value="Unassembled WGS sequence"/>
</dbReference>
<reference evidence="13" key="1">
    <citation type="submission" date="2019-10" db="EMBL/GenBank/DDBJ databases">
        <title>Streptomyces sp. nov., a novel actinobacterium isolated from alkaline environment.</title>
        <authorList>
            <person name="Golinska P."/>
        </authorList>
    </citation>
    <scope>NUCLEOTIDE SEQUENCE [LARGE SCALE GENOMIC DNA]</scope>
    <source>
        <strain evidence="13">DSM 42108</strain>
    </source>
</reference>
<organism evidence="12 13">
    <name type="scientific">Streptomyces calidiresistens</name>
    <dbReference type="NCBI Taxonomy" id="1485586"/>
    <lineage>
        <taxon>Bacteria</taxon>
        <taxon>Bacillati</taxon>
        <taxon>Actinomycetota</taxon>
        <taxon>Actinomycetes</taxon>
        <taxon>Kitasatosporales</taxon>
        <taxon>Streptomycetaceae</taxon>
        <taxon>Streptomyces</taxon>
    </lineage>
</organism>
<dbReference type="PANTHER" id="PTHR34069:SF2">
    <property type="entry name" value="BETA-KETOACYL-[ACYL-CARRIER-PROTEIN] SYNTHASE III"/>
    <property type="match status" value="1"/>
</dbReference>
<evidence type="ECO:0000256" key="1">
    <source>
        <dbReference type="ARBA" id="ARBA00005189"/>
    </source>
</evidence>
<keyword evidence="5 12" id="KW-0808">Transferase</keyword>
<comment type="similarity">
    <text evidence="2">Belongs to the thiolase-like superfamily. FabH family.</text>
</comment>
<dbReference type="PANTHER" id="PTHR34069">
    <property type="entry name" value="3-OXOACYL-[ACYL-CARRIER-PROTEIN] SYNTHASE 3"/>
    <property type="match status" value="1"/>
</dbReference>
<proteinExistence type="inferred from homology"/>
<accession>A0A7W3T314</accession>
<dbReference type="EMBL" id="VKHS01000204">
    <property type="protein sequence ID" value="MBB0230014.1"/>
    <property type="molecule type" value="Genomic_DNA"/>
</dbReference>
<dbReference type="GO" id="GO:0033818">
    <property type="term" value="F:beta-ketoacyl-acyl-carrier-protein synthase III activity"/>
    <property type="evidence" value="ECO:0007669"/>
    <property type="project" value="UniProtKB-EC"/>
</dbReference>
<dbReference type="AlphaFoldDB" id="A0A7W3T314"/>
<evidence type="ECO:0000259" key="10">
    <source>
        <dbReference type="Pfam" id="PF08541"/>
    </source>
</evidence>
<evidence type="ECO:0000256" key="5">
    <source>
        <dbReference type="ARBA" id="ARBA00022679"/>
    </source>
</evidence>
<dbReference type="GO" id="GO:0044550">
    <property type="term" value="P:secondary metabolite biosynthetic process"/>
    <property type="evidence" value="ECO:0007669"/>
    <property type="project" value="TreeGrafter"/>
</dbReference>
<evidence type="ECO:0000256" key="4">
    <source>
        <dbReference type="ARBA" id="ARBA00022516"/>
    </source>
</evidence>
<keyword evidence="6" id="KW-0276">Fatty acid metabolism</keyword>
<keyword evidence="8" id="KW-0275">Fatty acid biosynthesis</keyword>
<evidence type="ECO:0000256" key="9">
    <source>
        <dbReference type="ARBA" id="ARBA00023315"/>
    </source>
</evidence>
<dbReference type="Gene3D" id="3.40.47.10">
    <property type="match status" value="1"/>
</dbReference>
<feature type="non-terminal residue" evidence="12">
    <location>
        <position position="347"/>
    </location>
</feature>
<keyword evidence="9 12" id="KW-0012">Acyltransferase</keyword>
<dbReference type="SUPFAM" id="SSF53901">
    <property type="entry name" value="Thiolase-like"/>
    <property type="match status" value="1"/>
</dbReference>
<dbReference type="InterPro" id="IPR013747">
    <property type="entry name" value="ACP_syn_III_C"/>
</dbReference>
<evidence type="ECO:0000256" key="8">
    <source>
        <dbReference type="ARBA" id="ARBA00023160"/>
    </source>
</evidence>